<sequence>ILVNYTKGSRSKIIDLVRAINVKTLKKE</sequence>
<evidence type="ECO:0000313" key="1">
    <source>
        <dbReference type="EMBL" id="EKC45293.1"/>
    </source>
</evidence>
<dbReference type="AlphaFoldDB" id="K1RIJ7"/>
<protein>
    <submittedName>
        <fullName evidence="1">Uncharacterized protein</fullName>
    </submittedName>
</protein>
<gene>
    <name evidence="1" type="ORF">LEA_20303</name>
</gene>
<dbReference type="EMBL" id="AJWY01013952">
    <property type="protein sequence ID" value="EKC45293.1"/>
    <property type="molecule type" value="Genomic_DNA"/>
</dbReference>
<comment type="caution">
    <text evidence="1">The sequence shown here is derived from an EMBL/GenBank/DDBJ whole genome shotgun (WGS) entry which is preliminary data.</text>
</comment>
<accession>K1RIJ7</accession>
<feature type="non-terminal residue" evidence="1">
    <location>
        <position position="1"/>
    </location>
</feature>
<organism evidence="1">
    <name type="scientific">human gut metagenome</name>
    <dbReference type="NCBI Taxonomy" id="408170"/>
    <lineage>
        <taxon>unclassified sequences</taxon>
        <taxon>metagenomes</taxon>
        <taxon>organismal metagenomes</taxon>
    </lineage>
</organism>
<proteinExistence type="predicted"/>
<reference evidence="1" key="1">
    <citation type="journal article" date="2013" name="Environ. Microbiol.">
        <title>Microbiota from the distal guts of lean and obese adolescents exhibit partial functional redundancy besides clear differences in community structure.</title>
        <authorList>
            <person name="Ferrer M."/>
            <person name="Ruiz A."/>
            <person name="Lanza F."/>
            <person name="Haange S.B."/>
            <person name="Oberbach A."/>
            <person name="Till H."/>
            <person name="Bargiela R."/>
            <person name="Campoy C."/>
            <person name="Segura M.T."/>
            <person name="Richter M."/>
            <person name="von Bergen M."/>
            <person name="Seifert J."/>
            <person name="Suarez A."/>
        </authorList>
    </citation>
    <scope>NUCLEOTIDE SEQUENCE</scope>
</reference>
<name>K1RIJ7_9ZZZZ</name>